<evidence type="ECO:0008006" key="5">
    <source>
        <dbReference type="Google" id="ProtNLM"/>
    </source>
</evidence>
<dbReference type="PANTHER" id="PTHR11289">
    <property type="entry name" value="BREAST CANCER TYPE 2 SUSCEPTIBILITY PROTEIN BRCA2"/>
    <property type="match status" value="1"/>
</dbReference>
<dbReference type="Pfam" id="PF09103">
    <property type="entry name" value="BRCA-2_OB1"/>
    <property type="match status" value="1"/>
</dbReference>
<dbReference type="GO" id="GO:0000724">
    <property type="term" value="P:double-strand break repair via homologous recombination"/>
    <property type="evidence" value="ECO:0007669"/>
    <property type="project" value="InterPro"/>
</dbReference>
<dbReference type="SUPFAM" id="SSF81872">
    <property type="entry name" value="BRCA2 helical domain"/>
    <property type="match status" value="1"/>
</dbReference>
<proteinExistence type="predicted"/>
<dbReference type="AlphaFoldDB" id="A0A166NQV9"/>
<dbReference type="OrthoDB" id="21095at2759"/>
<gene>
    <name evidence="3" type="ORF">FIBSPDRAFT_820691</name>
</gene>
<dbReference type="InterPro" id="IPR036315">
    <property type="entry name" value="BRCA2_hlx_sf"/>
</dbReference>
<organism evidence="3 4">
    <name type="scientific">Athelia psychrophila</name>
    <dbReference type="NCBI Taxonomy" id="1759441"/>
    <lineage>
        <taxon>Eukaryota</taxon>
        <taxon>Fungi</taxon>
        <taxon>Dikarya</taxon>
        <taxon>Basidiomycota</taxon>
        <taxon>Agaricomycotina</taxon>
        <taxon>Agaricomycetes</taxon>
        <taxon>Agaricomycetidae</taxon>
        <taxon>Atheliales</taxon>
        <taxon>Atheliaceae</taxon>
        <taxon>Athelia</taxon>
    </lineage>
</organism>
<name>A0A166NQV9_9AGAM</name>
<accession>A0A166NQV9</accession>
<reference evidence="3 4" key="1">
    <citation type="journal article" date="2016" name="Mol. Biol. Evol.">
        <title>Comparative Genomics of Early-Diverging Mushroom-Forming Fungi Provides Insights into the Origins of Lignocellulose Decay Capabilities.</title>
        <authorList>
            <person name="Nagy L.G."/>
            <person name="Riley R."/>
            <person name="Tritt A."/>
            <person name="Adam C."/>
            <person name="Daum C."/>
            <person name="Floudas D."/>
            <person name="Sun H."/>
            <person name="Yadav J.S."/>
            <person name="Pangilinan J."/>
            <person name="Larsson K.H."/>
            <person name="Matsuura K."/>
            <person name="Barry K."/>
            <person name="Labutti K."/>
            <person name="Kuo R."/>
            <person name="Ohm R.A."/>
            <person name="Bhattacharya S.S."/>
            <person name="Shirouzu T."/>
            <person name="Yoshinaga Y."/>
            <person name="Martin F.M."/>
            <person name="Grigoriev I.V."/>
            <person name="Hibbett D.S."/>
        </authorList>
    </citation>
    <scope>NUCLEOTIDE SEQUENCE [LARGE SCALE GENOMIC DNA]</scope>
    <source>
        <strain evidence="3 4">CBS 109695</strain>
    </source>
</reference>
<evidence type="ECO:0000259" key="1">
    <source>
        <dbReference type="Pfam" id="PF09103"/>
    </source>
</evidence>
<dbReference type="PANTHER" id="PTHR11289:SF0">
    <property type="entry name" value="BREAST CANCER TYPE 2 SUSCEPTIBILITY PROTEIN"/>
    <property type="match status" value="1"/>
</dbReference>
<dbReference type="GO" id="GO:0006355">
    <property type="term" value="P:regulation of DNA-templated transcription"/>
    <property type="evidence" value="ECO:0007669"/>
    <property type="project" value="TreeGrafter"/>
</dbReference>
<dbReference type="InterPro" id="IPR015525">
    <property type="entry name" value="BRCA2"/>
</dbReference>
<dbReference type="InterPro" id="IPR015187">
    <property type="entry name" value="BRCA2_OB_1"/>
</dbReference>
<dbReference type="Proteomes" id="UP000076532">
    <property type="component" value="Unassembled WGS sequence"/>
</dbReference>
<dbReference type="Gene3D" id="2.40.50.140">
    <property type="entry name" value="Nucleic acid-binding proteins"/>
    <property type="match status" value="3"/>
</dbReference>
<protein>
    <recommendedName>
        <fullName evidence="5">BRCA2 OB1 domain-containing protein</fullName>
    </recommendedName>
</protein>
<evidence type="ECO:0000313" key="4">
    <source>
        <dbReference type="Proteomes" id="UP000076532"/>
    </source>
</evidence>
<keyword evidence="4" id="KW-1185">Reference proteome</keyword>
<dbReference type="SUPFAM" id="SSF50249">
    <property type="entry name" value="Nucleic acid-binding proteins"/>
    <property type="match status" value="2"/>
</dbReference>
<dbReference type="STRING" id="436010.A0A166NQV9"/>
<dbReference type="InterPro" id="IPR015252">
    <property type="entry name" value="BRCA2_hlx"/>
</dbReference>
<sequence length="488" mass="54920">MGINSSEISQINPITALYYSFHTTSVTPTSQPASLLGPAAALEQLLAKGCTLVTKPWVDNHWAMVLWKLAGMVCLDPERESNGRDKRWCWGEVMRQLLYRYERELNSGTRPPLRRISAQDSPASLPMILCISNITWSAAGLTDDGLPIEPFPELEVTDGWYRLRARPDESLARAARRGVLKVGRKIAVAGARLSSERKDPMEILEAYNSTHLVISGNSSHLAPWHAKLGFRHGPCISTMHHLNGDGGAIAAMAIVIIKAYPVAFIEFIEEEDGTKTREGPRNENEENRVNEKWKSRREIEASKLRAEHDKRMSVLEGYADRLERRAGPRFAPGEDDSEPDNIDDLYEELESSAQAAGVVNRITANEAGWLARYIRERSLRGREAISEEIEQELQKTFPPREVRNFRVLVVKDAYSNKRPSHRQAQLTVWDALALSLSEGSKGGAFEAGQRFMVTSLVPTQPNAWMGREESDSEVYLSSRRDSRWTRLK</sequence>
<evidence type="ECO:0000313" key="3">
    <source>
        <dbReference type="EMBL" id="KZP25285.1"/>
    </source>
</evidence>
<dbReference type="EMBL" id="KV417521">
    <property type="protein sequence ID" value="KZP25285.1"/>
    <property type="molecule type" value="Genomic_DNA"/>
</dbReference>
<feature type="domain" description="BRCA2 OB1" evidence="1">
    <location>
        <begin position="111"/>
        <end position="231"/>
    </location>
</feature>
<evidence type="ECO:0000259" key="2">
    <source>
        <dbReference type="Pfam" id="PF09169"/>
    </source>
</evidence>
<dbReference type="Pfam" id="PF09169">
    <property type="entry name" value="BRCA-2_helical"/>
    <property type="match status" value="1"/>
</dbReference>
<dbReference type="InterPro" id="IPR012340">
    <property type="entry name" value="NA-bd_OB-fold"/>
</dbReference>
<feature type="domain" description="Breast cancer type 2 susceptibility protein helical" evidence="2">
    <location>
        <begin position="51"/>
        <end position="106"/>
    </location>
</feature>